<gene>
    <name evidence="13" type="ORF">SmJEL517_g05484</name>
</gene>
<dbReference type="InterPro" id="IPR008979">
    <property type="entry name" value="Galactose-bd-like_sf"/>
</dbReference>
<evidence type="ECO:0000256" key="5">
    <source>
        <dbReference type="ARBA" id="ARBA00022989"/>
    </source>
</evidence>
<dbReference type="InterPro" id="IPR045120">
    <property type="entry name" value="Suco/Slp1-like"/>
</dbReference>
<keyword evidence="3" id="KW-0732">Signal</keyword>
<reference evidence="13 14" key="1">
    <citation type="journal article" date="2019" name="Sci. Rep.">
        <title>Comparative genomics of chytrid fungi reveal insights into the obligate biotrophic and pathogenic lifestyle of Synchytrium endobioticum.</title>
        <authorList>
            <person name="van de Vossenberg B.T.L.H."/>
            <person name="Warris S."/>
            <person name="Nguyen H.D.T."/>
            <person name="van Gent-Pelzer M.P.E."/>
            <person name="Joly D.L."/>
            <person name="van de Geest H.C."/>
            <person name="Bonants P.J.M."/>
            <person name="Smith D.S."/>
            <person name="Levesque C.A."/>
            <person name="van der Lee T.A.J."/>
        </authorList>
    </citation>
    <scope>NUCLEOTIDE SEQUENCE [LARGE SCALE GENOMIC DNA]</scope>
    <source>
        <strain evidence="13 14">JEL517</strain>
    </source>
</reference>
<sequence>MAASPVASVSSEMAANNIQTFEQYLEKHDKKHHIVTPTIDSTITAPIITPDVNEVDQGNKKLTTELPKVSPASTKSKPKANEERFNFASFNCAAKILAANPEASSSTSILLESKDGYMMNKCNATDKFVVIELCQEILVDTIVLANLEFFSSMFKTIRIQVSDRYPPKGANGWKELGAFTAKNARNFQTFHIKNPLIWARYLKIDFDTYYGNEFYCTLNVLRVYGTTMMEDVMTEDTNADEPSASHTTPIAELSRESFHHHIVTPSSKPTSLPFSVLFKDHFSNPIPPETHPEISMLRETSPSATASASQTGTQESIFKTVVANVLDDITTTQLILHVLDHETFECAGAQCDSLLSVFGAVLMQLAEQSELINRVFAESQEAQRRGIEASITSMREEMDDLRYRMDQMAIQQNWIFVLMIVALLSFKYQELLQRLWPSPSSHEAVRAAAHEKNHNAAAIANEEERLEHPSSPDKATQRKRRKRRQSNANNPMGVAIDASSPDRLPSFL</sequence>
<keyword evidence="2" id="KW-0812">Transmembrane</keyword>
<name>A0A507BZ75_9FUNG</name>
<dbReference type="OrthoDB" id="266334at2759"/>
<dbReference type="Gene3D" id="2.60.120.260">
    <property type="entry name" value="Galactose-binding domain-like"/>
    <property type="match status" value="1"/>
</dbReference>
<keyword evidence="4" id="KW-0256">Endoplasmic reticulum</keyword>
<dbReference type="AlphaFoldDB" id="A0A507BZ75"/>
<comment type="similarity">
    <text evidence="8">Belongs to the SLP1 family.</text>
</comment>
<keyword evidence="5" id="KW-1133">Transmembrane helix</keyword>
<evidence type="ECO:0000256" key="10">
    <source>
        <dbReference type="ARBA" id="ARBA00075366"/>
    </source>
</evidence>
<accession>A0A507BZ75</accession>
<evidence type="ECO:0000256" key="4">
    <source>
        <dbReference type="ARBA" id="ARBA00022824"/>
    </source>
</evidence>
<dbReference type="SUPFAM" id="SSF49785">
    <property type="entry name" value="Galactose-binding domain-like"/>
    <property type="match status" value="1"/>
</dbReference>
<dbReference type="GO" id="GO:0005789">
    <property type="term" value="C:endoplasmic reticulum membrane"/>
    <property type="evidence" value="ECO:0007669"/>
    <property type="project" value="UniProtKB-SubCell"/>
</dbReference>
<dbReference type="GO" id="GO:0034975">
    <property type="term" value="P:protein folding in endoplasmic reticulum"/>
    <property type="evidence" value="ECO:0007669"/>
    <property type="project" value="TreeGrafter"/>
</dbReference>
<feature type="domain" description="SUN" evidence="12">
    <location>
        <begin position="61"/>
        <end position="228"/>
    </location>
</feature>
<keyword evidence="7" id="KW-0325">Glycoprotein</keyword>
<evidence type="ECO:0000256" key="2">
    <source>
        <dbReference type="ARBA" id="ARBA00022692"/>
    </source>
</evidence>
<evidence type="ECO:0000259" key="12">
    <source>
        <dbReference type="PROSITE" id="PS51469"/>
    </source>
</evidence>
<evidence type="ECO:0000256" key="3">
    <source>
        <dbReference type="ARBA" id="ARBA00022729"/>
    </source>
</evidence>
<comment type="subunit">
    <text evidence="9">Interacts with EMP65.</text>
</comment>
<keyword evidence="6" id="KW-0472">Membrane</keyword>
<evidence type="ECO:0000256" key="6">
    <source>
        <dbReference type="ARBA" id="ARBA00023136"/>
    </source>
</evidence>
<comment type="caution">
    <text evidence="13">The sequence shown here is derived from an EMBL/GenBank/DDBJ whole genome shotgun (WGS) entry which is preliminary data.</text>
</comment>
<evidence type="ECO:0000256" key="7">
    <source>
        <dbReference type="ARBA" id="ARBA00023180"/>
    </source>
</evidence>
<keyword evidence="14" id="KW-1185">Reference proteome</keyword>
<dbReference type="RefSeq" id="XP_031022611.1">
    <property type="nucleotide sequence ID" value="XM_031171410.1"/>
</dbReference>
<feature type="compositionally biased region" description="Basic and acidic residues" evidence="11">
    <location>
        <begin position="462"/>
        <end position="471"/>
    </location>
</feature>
<evidence type="ECO:0000256" key="11">
    <source>
        <dbReference type="SAM" id="MobiDB-lite"/>
    </source>
</evidence>
<dbReference type="Proteomes" id="UP000319731">
    <property type="component" value="Unassembled WGS sequence"/>
</dbReference>
<dbReference type="InterPro" id="IPR012919">
    <property type="entry name" value="SUN_dom"/>
</dbReference>
<evidence type="ECO:0000313" key="14">
    <source>
        <dbReference type="Proteomes" id="UP000319731"/>
    </source>
</evidence>
<dbReference type="PANTHER" id="PTHR12953">
    <property type="entry name" value="MEMBRANE PROTEIN CH1 RELATED"/>
    <property type="match status" value="1"/>
</dbReference>
<organism evidence="13 14">
    <name type="scientific">Synchytrium microbalum</name>
    <dbReference type="NCBI Taxonomy" id="1806994"/>
    <lineage>
        <taxon>Eukaryota</taxon>
        <taxon>Fungi</taxon>
        <taxon>Fungi incertae sedis</taxon>
        <taxon>Chytridiomycota</taxon>
        <taxon>Chytridiomycota incertae sedis</taxon>
        <taxon>Chytridiomycetes</taxon>
        <taxon>Synchytriales</taxon>
        <taxon>Synchytriaceae</taxon>
        <taxon>Synchytrium</taxon>
    </lineage>
</organism>
<evidence type="ECO:0000256" key="8">
    <source>
        <dbReference type="ARBA" id="ARBA00061226"/>
    </source>
</evidence>
<feature type="region of interest" description="Disordered" evidence="11">
    <location>
        <begin position="460"/>
        <end position="508"/>
    </location>
</feature>
<dbReference type="STRING" id="1806994.A0A507BZ75"/>
<dbReference type="FunFam" id="2.60.120.260:FF:000099">
    <property type="entry name" value="Uncharacterized protein, isoform C"/>
    <property type="match status" value="1"/>
</dbReference>
<dbReference type="EMBL" id="QEAO01000051">
    <property type="protein sequence ID" value="TPX31094.1"/>
    <property type="molecule type" value="Genomic_DNA"/>
</dbReference>
<comment type="subcellular location">
    <subcellularLocation>
        <location evidence="1">Endoplasmic reticulum membrane</location>
        <topology evidence="1">Single-pass type I membrane protein</topology>
    </subcellularLocation>
</comment>
<dbReference type="PANTHER" id="PTHR12953:SF0">
    <property type="entry name" value="SUN DOMAIN-CONTAINING OSSIFICATION FACTOR"/>
    <property type="match status" value="1"/>
</dbReference>
<protein>
    <recommendedName>
        <fullName evidence="10">SUN-like protein 1</fullName>
    </recommendedName>
</protein>
<dbReference type="Pfam" id="PF07738">
    <property type="entry name" value="Sad1_UNC"/>
    <property type="match status" value="1"/>
</dbReference>
<dbReference type="PROSITE" id="PS51469">
    <property type="entry name" value="SUN"/>
    <property type="match status" value="1"/>
</dbReference>
<evidence type="ECO:0000313" key="13">
    <source>
        <dbReference type="EMBL" id="TPX31094.1"/>
    </source>
</evidence>
<evidence type="ECO:0000256" key="1">
    <source>
        <dbReference type="ARBA" id="ARBA00004115"/>
    </source>
</evidence>
<proteinExistence type="inferred from homology"/>
<evidence type="ECO:0000256" key="9">
    <source>
        <dbReference type="ARBA" id="ARBA00064635"/>
    </source>
</evidence>
<dbReference type="GeneID" id="42006707"/>